<dbReference type="EMBL" id="MIJD01000438">
    <property type="protein sequence ID" value="OPE46111.1"/>
    <property type="molecule type" value="Genomic_DNA"/>
</dbReference>
<proteinExistence type="predicted"/>
<evidence type="ECO:0000313" key="2">
    <source>
        <dbReference type="EMBL" id="PEG51778.1"/>
    </source>
</evidence>
<keyword evidence="4" id="KW-1185">Reference proteome</keyword>
<dbReference type="EMBL" id="PDCR01000043">
    <property type="protein sequence ID" value="PEG51778.1"/>
    <property type="molecule type" value="Genomic_DNA"/>
</dbReference>
<dbReference type="STRING" id="1801.BRW64_22175"/>
<protein>
    <submittedName>
        <fullName evidence="1">Uncharacterized protein</fullName>
    </submittedName>
</protein>
<evidence type="ECO:0000313" key="1">
    <source>
        <dbReference type="EMBL" id="OPE46111.1"/>
    </source>
</evidence>
<gene>
    <name evidence="1" type="ORF">BV510_26915</name>
    <name evidence="2" type="ORF">CRI78_24945</name>
</gene>
<name>A0A1Q4H7Q8_9MYCO</name>
<dbReference type="Proteomes" id="UP000220340">
    <property type="component" value="Unassembled WGS sequence"/>
</dbReference>
<comment type="caution">
    <text evidence="1">The sequence shown here is derived from an EMBL/GenBank/DDBJ whole genome shotgun (WGS) entry which is preliminary data.</text>
</comment>
<dbReference type="RefSeq" id="WP_073858611.1">
    <property type="nucleotide sequence ID" value="NZ_BAAATC010000002.1"/>
</dbReference>
<evidence type="ECO:0000313" key="4">
    <source>
        <dbReference type="Proteomes" id="UP000220340"/>
    </source>
</evidence>
<sequence>MTRDRIEELRRWEDSGAHWQVVARTPGRLTIALLRCDGGEEVERFVSSDPALLAFVGCRERSDE</sequence>
<dbReference type="OrthoDB" id="3431291at2"/>
<organism evidence="1 3">
    <name type="scientific">Mycolicibacterium diernhoferi</name>
    <dbReference type="NCBI Taxonomy" id="1801"/>
    <lineage>
        <taxon>Bacteria</taxon>
        <taxon>Bacillati</taxon>
        <taxon>Actinomycetota</taxon>
        <taxon>Actinomycetes</taxon>
        <taxon>Mycobacteriales</taxon>
        <taxon>Mycobacteriaceae</taxon>
        <taxon>Mycolicibacterium</taxon>
    </lineage>
</organism>
<dbReference type="Proteomes" id="UP000191039">
    <property type="component" value="Unassembled WGS sequence"/>
</dbReference>
<accession>A0A1Q4H7Q8</accession>
<reference evidence="1 3" key="1">
    <citation type="submission" date="2016-09" db="EMBL/GenBank/DDBJ databases">
        <title>genome sequences of unsequenced Mycobacteria.</title>
        <authorList>
            <person name="Greninger A.L."/>
            <person name="Jerome K.R."/>
            <person name="Mcnair B."/>
            <person name="Wallis C."/>
            <person name="Fang F."/>
        </authorList>
    </citation>
    <scope>NUCLEOTIDE SEQUENCE [LARGE SCALE GENOMIC DNA]</scope>
    <source>
        <strain evidence="1 3">BM1</strain>
    </source>
</reference>
<evidence type="ECO:0000313" key="3">
    <source>
        <dbReference type="Proteomes" id="UP000191039"/>
    </source>
</evidence>
<dbReference type="AlphaFoldDB" id="A0A1Q4H7Q8"/>
<reference evidence="2 4" key="2">
    <citation type="submission" date="2017-10" db="EMBL/GenBank/DDBJ databases">
        <title>The new phylogeny of genus Mycobacterium.</title>
        <authorList>
            <person name="Tortoli E."/>
            <person name="Trovato A."/>
            <person name="Cirillo D.M."/>
        </authorList>
    </citation>
    <scope>NUCLEOTIDE SEQUENCE [LARGE SCALE GENOMIC DNA]</scope>
    <source>
        <strain evidence="2 4">IP141170001</strain>
    </source>
</reference>